<protein>
    <submittedName>
        <fullName evidence="5">Site-specific integrase</fullName>
    </submittedName>
</protein>
<evidence type="ECO:0000256" key="3">
    <source>
        <dbReference type="ARBA" id="ARBA00023172"/>
    </source>
</evidence>
<dbReference type="InterPro" id="IPR010998">
    <property type="entry name" value="Integrase_recombinase_N"/>
</dbReference>
<keyword evidence="6" id="KW-1185">Reference proteome</keyword>
<organism evidence="5 6">
    <name type="scientific">Streptomyces roseolus</name>
    <dbReference type="NCBI Taxonomy" id="67358"/>
    <lineage>
        <taxon>Bacteria</taxon>
        <taxon>Bacillati</taxon>
        <taxon>Actinomycetota</taxon>
        <taxon>Actinomycetes</taxon>
        <taxon>Kitasatosporales</taxon>
        <taxon>Streptomycetaceae</taxon>
        <taxon>Streptomyces</taxon>
    </lineage>
</organism>
<name>A0ABU4K1R2_9ACTN</name>
<accession>A0ABU4K1R2</accession>
<evidence type="ECO:0000256" key="1">
    <source>
        <dbReference type="ARBA" id="ARBA00008857"/>
    </source>
</evidence>
<dbReference type="Gene3D" id="1.10.150.130">
    <property type="match status" value="1"/>
</dbReference>
<dbReference type="SUPFAM" id="SSF56349">
    <property type="entry name" value="DNA breaking-rejoining enzymes"/>
    <property type="match status" value="1"/>
</dbReference>
<dbReference type="PROSITE" id="PS51898">
    <property type="entry name" value="TYR_RECOMBINASE"/>
    <property type="match status" value="1"/>
</dbReference>
<dbReference type="Pfam" id="PF00589">
    <property type="entry name" value="Phage_integrase"/>
    <property type="match status" value="1"/>
</dbReference>
<keyword evidence="3" id="KW-0233">DNA recombination</keyword>
<reference evidence="5 6" key="1">
    <citation type="submission" date="2023-10" db="EMBL/GenBank/DDBJ databases">
        <authorList>
            <person name="Wang X.X."/>
        </authorList>
    </citation>
    <scope>NUCLEOTIDE SEQUENCE [LARGE SCALE GENOMIC DNA]</scope>
    <source>
        <strain evidence="5 6">NBRC 12816</strain>
    </source>
</reference>
<evidence type="ECO:0000259" key="4">
    <source>
        <dbReference type="PROSITE" id="PS51898"/>
    </source>
</evidence>
<dbReference type="Proteomes" id="UP001278571">
    <property type="component" value="Unassembled WGS sequence"/>
</dbReference>
<dbReference type="Gene3D" id="1.10.443.10">
    <property type="entry name" value="Intergrase catalytic core"/>
    <property type="match status" value="1"/>
</dbReference>
<gene>
    <name evidence="5" type="ORF">R2363_05820</name>
</gene>
<dbReference type="PANTHER" id="PTHR30349:SF64">
    <property type="entry name" value="PROPHAGE INTEGRASE INTD-RELATED"/>
    <property type="match status" value="1"/>
</dbReference>
<dbReference type="PANTHER" id="PTHR30349">
    <property type="entry name" value="PHAGE INTEGRASE-RELATED"/>
    <property type="match status" value="1"/>
</dbReference>
<dbReference type="InterPro" id="IPR011010">
    <property type="entry name" value="DNA_brk_join_enz"/>
</dbReference>
<feature type="domain" description="Tyr recombinase" evidence="4">
    <location>
        <begin position="56"/>
        <end position="253"/>
    </location>
</feature>
<evidence type="ECO:0000256" key="2">
    <source>
        <dbReference type="ARBA" id="ARBA00023125"/>
    </source>
</evidence>
<dbReference type="InterPro" id="IPR050090">
    <property type="entry name" value="Tyrosine_recombinase_XerCD"/>
</dbReference>
<proteinExistence type="inferred from homology"/>
<dbReference type="InterPro" id="IPR002104">
    <property type="entry name" value="Integrase_catalytic"/>
</dbReference>
<dbReference type="EMBL" id="JAWJZF010000237">
    <property type="protein sequence ID" value="MDX2291689.1"/>
    <property type="molecule type" value="Genomic_DNA"/>
</dbReference>
<keyword evidence="2" id="KW-0238">DNA-binding</keyword>
<comment type="similarity">
    <text evidence="1">Belongs to the 'phage' integrase family.</text>
</comment>
<dbReference type="CDD" id="cd00397">
    <property type="entry name" value="DNA_BRE_C"/>
    <property type="match status" value="1"/>
</dbReference>
<dbReference type="RefSeq" id="WP_319008230.1">
    <property type="nucleotide sequence ID" value="NZ_JAWJZF010000237.1"/>
</dbReference>
<sequence>MQNWIADEYGRSTVKNTLAVLVRVMEQAVRDGIIPINPAHVTGWQRLYKQAEDELLDPQALTPPDREALVELADALVAASHGEYRGWGEVVLFAACTAARIGEVSGSRVGHIGMTNWIWTVRRQTTPAPGGLVDKGTTGKRARQVPIIEEIRPLVAQRVLAAGPDPDARVFTGPRGGRASTAVLRDATHWDDVVTKLGYEHLRRRGLRHSGLTWFADAGVQVHVLRKIAGHGSLTTTQLYLHPDVHKITAAGAALSAHLTALRAPRSLPSPIVVVR</sequence>
<evidence type="ECO:0000313" key="5">
    <source>
        <dbReference type="EMBL" id="MDX2291689.1"/>
    </source>
</evidence>
<comment type="caution">
    <text evidence="5">The sequence shown here is derived from an EMBL/GenBank/DDBJ whole genome shotgun (WGS) entry which is preliminary data.</text>
</comment>
<evidence type="ECO:0000313" key="6">
    <source>
        <dbReference type="Proteomes" id="UP001278571"/>
    </source>
</evidence>
<dbReference type="InterPro" id="IPR013762">
    <property type="entry name" value="Integrase-like_cat_sf"/>
</dbReference>